<keyword evidence="3" id="KW-1185">Reference proteome</keyword>
<comment type="caution">
    <text evidence="2">The sequence shown here is derived from an EMBL/GenBank/DDBJ whole genome shotgun (WGS) entry which is preliminary data.</text>
</comment>
<feature type="compositionally biased region" description="Basic and acidic residues" evidence="1">
    <location>
        <begin position="278"/>
        <end position="291"/>
    </location>
</feature>
<feature type="compositionally biased region" description="Acidic residues" evidence="1">
    <location>
        <begin position="322"/>
        <end position="335"/>
    </location>
</feature>
<feature type="compositionally biased region" description="Low complexity" evidence="1">
    <location>
        <begin position="292"/>
        <end position="304"/>
    </location>
</feature>
<gene>
    <name evidence="2" type="ORF">FHR37_005710</name>
</gene>
<dbReference type="Proteomes" id="UP000533017">
    <property type="component" value="Unassembled WGS sequence"/>
</dbReference>
<name>A0ABX2SB36_9ACTN</name>
<protein>
    <recommendedName>
        <fullName evidence="4">DUF222 domain-containing protein</fullName>
    </recommendedName>
</protein>
<evidence type="ECO:0000256" key="1">
    <source>
        <dbReference type="SAM" id="MobiDB-lite"/>
    </source>
</evidence>
<evidence type="ECO:0000313" key="2">
    <source>
        <dbReference type="EMBL" id="NYH86859.1"/>
    </source>
</evidence>
<proteinExistence type="predicted"/>
<reference evidence="2 3" key="1">
    <citation type="submission" date="2020-07" db="EMBL/GenBank/DDBJ databases">
        <title>Sequencing the genomes of 1000 actinobacteria strains.</title>
        <authorList>
            <person name="Klenk H.-P."/>
        </authorList>
    </citation>
    <scope>NUCLEOTIDE SEQUENCE [LARGE SCALE GENOMIC DNA]</scope>
    <source>
        <strain evidence="2 3">DSM 45117</strain>
    </source>
</reference>
<evidence type="ECO:0000313" key="3">
    <source>
        <dbReference type="Proteomes" id="UP000533017"/>
    </source>
</evidence>
<evidence type="ECO:0008006" key="4">
    <source>
        <dbReference type="Google" id="ProtNLM"/>
    </source>
</evidence>
<organism evidence="2 3">
    <name type="scientific">Actinopolymorpha cephalotaxi</name>
    <dbReference type="NCBI Taxonomy" id="504797"/>
    <lineage>
        <taxon>Bacteria</taxon>
        <taxon>Bacillati</taxon>
        <taxon>Actinomycetota</taxon>
        <taxon>Actinomycetes</taxon>
        <taxon>Propionibacteriales</taxon>
        <taxon>Actinopolymorphaceae</taxon>
        <taxon>Actinopolymorpha</taxon>
    </lineage>
</organism>
<dbReference type="EMBL" id="JACBZA010000001">
    <property type="protein sequence ID" value="NYH86859.1"/>
    <property type="molecule type" value="Genomic_DNA"/>
</dbReference>
<accession>A0ABX2SB36</accession>
<feature type="region of interest" description="Disordered" evidence="1">
    <location>
        <begin position="274"/>
        <end position="369"/>
    </location>
</feature>
<sequence length="474" mass="50940">MSDGGGYFGDDLGEGPGRRRVLPDGFADVPGGPRLAVLLASVDRGVCNGFEVEERARAWRRLIGWAEAECLSEVNELAYAEPGMPDEPAQRSPEMDPMTQAVLEPLLRWSGYHTSWYLALALTLPRLPRVRAALASGGLELPDVRAIVDRITDAKPDLWDAIEDAIFPKVLELRGGLLRAKVEAEVVKADPEAAGKRHRAARTGRNVAIWPAVDGVADLAIRGLSADQAAEAYGYIDAIARAVKSAGDPRKLSQLRADVAFSLLSGAADLIDCSAPTHADEPHDQAERDEGAQGQAAQDQAAQDEVQDDSGQDDSGRRPAEDETPQEQADAEQVQDEPRAHDDTQPESENAQAHSENEAETEQGGEGHCGVHRFPDHDLHDSWCECGNCSLALGRVLRIFGDRSVTMCGWLDGVRLLTGRGRGLSRCCRTLERLVAGGVTIGRWSTPSCGSCVPGRRGVTCQNATGHGRQPMSG</sequence>